<dbReference type="eggNOG" id="KOG1810">
    <property type="taxonomic scope" value="Eukaryota"/>
</dbReference>
<sequence length="2605" mass="278653">MGSRWCVRCERWQAILSGAEGDGDGVRGEPSQGTSAYAAELRQCQQAVDAPQEKWKVQLGAIRKLAAHLKRRKTWPCENASDSLDLRKVCDILVSMALLPHSSSDLQNAAVSALRTLSEKAPSTVEEVLMTHIRALLDASGAEPTHASSTSEDWRWWYGVRGMVQLSVAQIPSSQQTTTWLKYHFQAFSTLFQNWPLGQACVEGVSAAVMLHSHNLLQQFALLDNASAPSALSSPQPVPDHHSMMVCMMEGLAKTLSRLQPSILRSAPVDNTSSGAGGDDRAADAVEGQDSDDMSQPSTVAAASLLKHRLSQLLLATETQSITDMKALQSAALALVQTIVITCHLHSSGGVRAYDQQQGSECGDVALCGAEVWLEEWARTHAHALPLGEQHIGARNGNETRADGDCRNVMQPVTPATMLALWRAMLQTDACVRLLLVHFPRVFFPTGLSFAAHVCTAADDLHTPRFAMECLDTWLKTAAKLVTSASPLLPSLPADSIVRTCADVVLHHVDDPLDKTRHQVRDLFESIIAFSNATQTPEERSAVHRMVLQRLKRLPWTARGKYPCLQQLSRSIGVGAVLDAWPDLAPRLLAAMALEATAKPAHTLFVDLAVRHRDECSVRAINTRAKANTKTTTAAAKDTAPSPAPSTSTTAADKTATPFEVWANRWLRPAVHALTTGSDFLRKTLLELTIPKLFAVDRQCVLFAIRTLRSPAHHSSSALLALTSLLRHSRAAGLIDHLPSSWTQHDAGDHDHVFAQPLQLNDDTELGGIGRITSELPEHFDDGSHNHDADHDDSDDHEDHGDGDEGAVIHPTLIQVALAHASAEIRANALAFLCEARKTKTVPSSFELRGVQFFLEWNKLVSSSERKGVERSLRKLLSRLQSVYGSKKTKSSVADDADGRAVISSCSMFITWLWHFAFQLMAPHEPFQTRALGQALLDQLLSCLPPAAVRHVLARTPTATAAARTNNGKQDDWTTLPLTCSERRTLTQSMLDRYEINRLGAFNLLATFGAAPVALRDYFLPSPPSPPPSPAPAVDGCNNDDDNGDNDDHGDRDDSCGVDDDGGRDGGNAKEGKKQECGHTLKWLQEHSARINHINTHFAALVQALSYAQFLNCAIPPFARIDKMFGTLLAASNGRVLDTTGSDDKAPAVVAGNTLEDRSTAAAEAVQFMLAGDTATQTRARHVLWLINQLHAKVDQCGPSRMVALHGTMETIRHLLIIEPFVDTSNSHGATNQQHMLWSSLMLMLWQELRRVVAFTMPTVAASAPEGFSGDGDGDDLSASSSEALDQDMGAKVHLVCCWRAMREVAFITALLVLRFPFAPAASTTITPTHAQTSGDMTGGGALRLTWADALCMGQQLYTGLLQSRHRGVVEVMSSSFQAICSRLWIHFPDHLSGWLEDAMCSIRNADRDSITRRSAGFPLVVLSILRSAPSARRSRLVHRGVDALLRIACRQGDTEQAPRGDWRGDAVPNDEERGGDDASDAAKTTTTTHDAAEGDEEEDGDMHVVGHRSNAAVVHAYNVLRAIMRDESMSKHSSSGTARAYALALDGFVSPVFAVRNAAMMLFSSLQTRLLGTNGAPSSASSAPLLSSSGDGGGWAGPAYMDTLAALQSRRQREEDTRHAPTSDIVPGDAHSTATATPVAPPKVAPASAGRVLTLWSILSSNPGLADLILGALQPQQRQQQQVAEEDKGQEKGVEGEAEQGKEEEETVTKSTQEARDGGQGEETQPKKGQSKIEKEPHVDAAVGAATSSVCGTATKRAYLSLVFLSGLDNRAAVADGDVTSKDGQLALRVTALLRLWAASPDARVRRLASRAACAVVPATLAGTVIRELVTQLSRIAAPPTSDACTSAVDSASNSETSPSNSSSTATATTSATLTAQAMTTPRQTPLSFNAVHGLLLQLSRLIRTHAAVVDVFELTRVCCSPSWTRALVPTTNTSLWVPWVVQAEYWCVVSALVCEVHRRSRDPQQLYDAAAVGQLRAVRPHVLHAFTAAKRQVTAVLSAGDTRTSAVASVGAVAVPQHTEPGAARFKRAVTRALLETQRLLCGPMQAVAGATDIAADSTEAGTQRVGDSGREHGRNNGTTHNGGHSGDTAVDVSAVSNTVDAIDDVSVPGLAKMLEDTDMAVGALRFYSYGGMGLLSRPAFAAAAQVLWQQAYPQHRAPSSTASAPSADDQLRGPDATAALLSALQKHLVTASGRSADGGAACSDAGVLGRVLSACRQLVKSPLDEVRLGAVALAGCVVTQLCRLHQCDHDVVGLYMAALAPFTTDLPDPNVACAVLCGLDALPLVLRQWQMWPAVRRTELGARQVLSGFATLLHLLFHEEPDVAAHAAALVRACWMRCCRRVAGDSGHDGRGGGSSGAGMVGGHDHHQLSAVASASRLLVLCDVAVGRFESLVPRLYLARALATYVQEECVASGLRDAMAQRLQAVRSDKIPGGDGGDVGDGAQGLLFMHNEALPLFPVVDVLALCLRGVEEDIEGSDATQAAALRQQVAALWRSFDATPPVPAEAVSDVTDATGAPTTTTATTRASWVWGGVGDAGAGAGDDDDDDDDRGDGAATRVVQGEVPLDVVVEMSVQRVDEMSVGGRHWPIVCRCRKLLHQVLQE</sequence>
<keyword evidence="5" id="KW-1185">Reference proteome</keyword>
<evidence type="ECO:0000313" key="5">
    <source>
        <dbReference type="Proteomes" id="UP000007799"/>
    </source>
</evidence>
<feature type="region of interest" description="Disordered" evidence="1">
    <location>
        <begin position="1609"/>
        <end position="1645"/>
    </location>
</feature>
<feature type="domain" description="DUF2428" evidence="2">
    <location>
        <begin position="1241"/>
        <end position="1555"/>
    </location>
</feature>
<feature type="compositionally biased region" description="Low complexity" evidence="1">
    <location>
        <begin position="2078"/>
        <end position="2091"/>
    </location>
</feature>
<feature type="compositionally biased region" description="Basic and acidic residues" evidence="1">
    <location>
        <begin position="1686"/>
        <end position="1702"/>
    </location>
</feature>
<feature type="compositionally biased region" description="Basic and acidic residues" evidence="1">
    <location>
        <begin position="1046"/>
        <end position="1075"/>
    </location>
</feature>
<dbReference type="EMBL" id="GL832967">
    <property type="protein sequence ID" value="EGD73973.1"/>
    <property type="molecule type" value="Genomic_DNA"/>
</dbReference>
<feature type="region of interest" description="Disordered" evidence="1">
    <location>
        <begin position="1456"/>
        <end position="1502"/>
    </location>
</feature>
<dbReference type="OrthoDB" id="73997at2759"/>
<dbReference type="KEGG" id="sre:PTSG_05667"/>
<dbReference type="InterPro" id="IPR051954">
    <property type="entry name" value="tRNA_methyltransferase_THADA"/>
</dbReference>
<feature type="compositionally biased region" description="Pro residues" evidence="1">
    <location>
        <begin position="1021"/>
        <end position="1031"/>
    </location>
</feature>
<dbReference type="PANTHER" id="PTHR14387">
    <property type="entry name" value="THADA/DEATH RECEPTOR INTERACTING PROTEIN"/>
    <property type="match status" value="1"/>
</dbReference>
<dbReference type="RefSeq" id="XP_004993536.1">
    <property type="nucleotide sequence ID" value="XM_004993479.1"/>
</dbReference>
<feature type="region of interest" description="Disordered" evidence="1">
    <location>
        <begin position="777"/>
        <end position="806"/>
    </location>
</feature>
<feature type="region of interest" description="Disordered" evidence="1">
    <location>
        <begin position="1680"/>
        <end position="1739"/>
    </location>
</feature>
<feature type="region of interest" description="Disordered" evidence="1">
    <location>
        <begin position="2535"/>
        <end position="2560"/>
    </location>
</feature>
<organism evidence="5">
    <name type="scientific">Salpingoeca rosetta (strain ATCC 50818 / BSB-021)</name>
    <dbReference type="NCBI Taxonomy" id="946362"/>
    <lineage>
        <taxon>Eukaryota</taxon>
        <taxon>Choanoflagellata</taxon>
        <taxon>Craspedida</taxon>
        <taxon>Salpingoecidae</taxon>
        <taxon>Salpingoeca</taxon>
    </lineage>
</organism>
<dbReference type="InParanoid" id="F2UBV7"/>
<dbReference type="Proteomes" id="UP000007799">
    <property type="component" value="Unassembled WGS sequence"/>
</dbReference>
<feature type="domain" description="tRNA (32-2'-O)-methyltransferase regulator THADA-like TPR repeats region" evidence="3">
    <location>
        <begin position="807"/>
        <end position="942"/>
    </location>
</feature>
<accession>F2UBV7</accession>
<name>F2UBV7_SALR5</name>
<feature type="region of interest" description="Disordered" evidence="1">
    <location>
        <begin position="1021"/>
        <end position="1075"/>
    </location>
</feature>
<dbReference type="STRING" id="946362.F2UBV7"/>
<evidence type="ECO:0000256" key="1">
    <source>
        <dbReference type="SAM" id="MobiDB-lite"/>
    </source>
</evidence>
<feature type="compositionally biased region" description="Low complexity" evidence="1">
    <location>
        <begin position="1852"/>
        <end position="1870"/>
    </location>
</feature>
<reference evidence="4" key="1">
    <citation type="submission" date="2009-08" db="EMBL/GenBank/DDBJ databases">
        <title>Annotation of Salpingoeca rosetta.</title>
        <authorList>
            <consortium name="The Broad Institute Genome Sequencing Platform"/>
            <person name="Russ C."/>
            <person name="Cuomo C."/>
            <person name="Burger G."/>
            <person name="Gray M.W."/>
            <person name="Holland P.W.H."/>
            <person name="King N."/>
            <person name="Lang F.B.F."/>
            <person name="Roger A.J."/>
            <person name="Ruiz-Trillo I."/>
            <person name="Young S.K."/>
            <person name="Zeng Q."/>
            <person name="Gargeya S."/>
            <person name="Alvarado L."/>
            <person name="Berlin A."/>
            <person name="Chapman S.B."/>
            <person name="Chen Z."/>
            <person name="Freedman E."/>
            <person name="Gellesch M."/>
            <person name="Goldberg J."/>
            <person name="Griggs A."/>
            <person name="Gujja S."/>
            <person name="Heilman E."/>
            <person name="Heiman D."/>
            <person name="Howarth C."/>
            <person name="Mehta T."/>
            <person name="Neiman D."/>
            <person name="Pearson M."/>
            <person name="Roberts A."/>
            <person name="Saif S."/>
            <person name="Shea T."/>
            <person name="Shenoy N."/>
            <person name="Sisk P."/>
            <person name="Stolte C."/>
            <person name="Sykes S."/>
            <person name="White J."/>
            <person name="Yandava C."/>
            <person name="Haas B."/>
            <person name="Nusbaum C."/>
            <person name="Birren B."/>
        </authorList>
    </citation>
    <scope>NUCLEOTIDE SEQUENCE [LARGE SCALE GENOMIC DNA]</scope>
    <source>
        <strain evidence="4">ATCC 50818</strain>
    </source>
</reference>
<dbReference type="Pfam" id="PF25150">
    <property type="entry name" value="TPR_Trm732"/>
    <property type="match status" value="1"/>
</dbReference>
<feature type="compositionally biased region" description="Acidic residues" evidence="1">
    <location>
        <begin position="791"/>
        <end position="805"/>
    </location>
</feature>
<feature type="compositionally biased region" description="Basic and acidic residues" evidence="1">
    <location>
        <begin position="777"/>
        <end position="790"/>
    </location>
</feature>
<feature type="compositionally biased region" description="Basic and acidic residues" evidence="1">
    <location>
        <begin position="1456"/>
        <end position="1477"/>
    </location>
</feature>
<protein>
    <submittedName>
        <fullName evidence="4">Uncharacterized protein</fullName>
    </submittedName>
</protein>
<feature type="compositionally biased region" description="Acidic residues" evidence="1">
    <location>
        <begin position="2544"/>
        <end position="2553"/>
    </location>
</feature>
<feature type="region of interest" description="Disordered" evidence="1">
    <location>
        <begin position="1848"/>
        <end position="1870"/>
    </location>
</feature>
<feature type="region of interest" description="Disordered" evidence="1">
    <location>
        <begin position="266"/>
        <end position="297"/>
    </location>
</feature>
<gene>
    <name evidence="4" type="ORF">PTSG_05667</name>
</gene>
<dbReference type="GO" id="GO:0005829">
    <property type="term" value="C:cytosol"/>
    <property type="evidence" value="ECO:0007669"/>
    <property type="project" value="TreeGrafter"/>
</dbReference>
<dbReference type="GO" id="GO:0030488">
    <property type="term" value="P:tRNA methylation"/>
    <property type="evidence" value="ECO:0007669"/>
    <property type="project" value="TreeGrafter"/>
</dbReference>
<evidence type="ECO:0000313" key="4">
    <source>
        <dbReference type="EMBL" id="EGD73973.1"/>
    </source>
</evidence>
<dbReference type="PANTHER" id="PTHR14387:SF0">
    <property type="entry name" value="DUF2428 DOMAIN-CONTAINING PROTEIN"/>
    <property type="match status" value="1"/>
</dbReference>
<proteinExistence type="predicted"/>
<feature type="region of interest" description="Disordered" evidence="1">
    <location>
        <begin position="628"/>
        <end position="652"/>
    </location>
</feature>
<feature type="compositionally biased region" description="Basic and acidic residues" evidence="1">
    <location>
        <begin position="1612"/>
        <end position="1622"/>
    </location>
</feature>
<feature type="region of interest" description="Disordered" evidence="1">
    <location>
        <begin position="2058"/>
        <end position="2093"/>
    </location>
</feature>
<dbReference type="GeneID" id="16074113"/>
<evidence type="ECO:0000259" key="2">
    <source>
        <dbReference type="Pfam" id="PF10350"/>
    </source>
</evidence>
<evidence type="ECO:0000259" key="3">
    <source>
        <dbReference type="Pfam" id="PF25150"/>
    </source>
</evidence>
<dbReference type="InterPro" id="IPR019442">
    <property type="entry name" value="THADA/TRM732_DUF2428"/>
</dbReference>
<dbReference type="Pfam" id="PF10350">
    <property type="entry name" value="DUF2428"/>
    <property type="match status" value="1"/>
</dbReference>
<dbReference type="InterPro" id="IPR056843">
    <property type="entry name" value="THADA-like_TPR"/>
</dbReference>